<reference evidence="1 2" key="1">
    <citation type="submission" date="2023-07" db="EMBL/GenBank/DDBJ databases">
        <title>Comparative genomics of wheat-associated soil bacteria to identify genetic determinants of phenazine resistance.</title>
        <authorList>
            <person name="Mouncey N."/>
        </authorList>
    </citation>
    <scope>NUCLEOTIDE SEQUENCE [LARGE SCALE GENOMIC DNA]</scope>
    <source>
        <strain evidence="1 2">W4I11</strain>
    </source>
</reference>
<name>A0ABU0S3H5_9HYPH</name>
<dbReference type="Gene3D" id="2.160.20.60">
    <property type="entry name" value="Glutamate synthase, alpha subunit, C-terminal domain"/>
    <property type="match status" value="1"/>
</dbReference>
<keyword evidence="2" id="KW-1185">Reference proteome</keyword>
<evidence type="ECO:0000313" key="1">
    <source>
        <dbReference type="EMBL" id="MDQ0995310.1"/>
    </source>
</evidence>
<dbReference type="InterPro" id="IPR036485">
    <property type="entry name" value="Glu_synth_asu_C_sf"/>
</dbReference>
<dbReference type="InterPro" id="IPR017550">
    <property type="entry name" value="Formylmethanofuran_DH_suC"/>
</dbReference>
<keyword evidence="1" id="KW-0560">Oxidoreductase</keyword>
<comment type="caution">
    <text evidence="1">The sequence shown here is derived from an EMBL/GenBank/DDBJ whole genome shotgun (WGS) entry which is preliminary data.</text>
</comment>
<dbReference type="NCBIfam" id="TIGR03122">
    <property type="entry name" value="one_C_dehyd_C"/>
    <property type="match status" value="1"/>
</dbReference>
<dbReference type="PANTHER" id="PTHR39673">
    <property type="entry name" value="TUNGSTEN FORMYLMETHANOFURAN DEHYDROGENASE, SUBUNIT C (FWDC)"/>
    <property type="match status" value="1"/>
</dbReference>
<dbReference type="SUPFAM" id="SSF69336">
    <property type="entry name" value="Alpha subunit of glutamate synthase, C-terminal domain"/>
    <property type="match status" value="1"/>
</dbReference>
<sequence length="271" mass="28586">MKALTFAILSEPEERLDLSPLTPSRLAGLSQVQIAKLRIGTSSHPVMVGDVFNVSGTDLHSIVFEGSTKRFDRVGAGLTAGSIRVDGDVGREAGRKMSGGSLTIQGSADDHAGSGMIDGRIEIKGNTGSYLGGPLAGEMVGMSGGLLIVRGKASDYAGDRLRRGIIAIGKGCGGYAGYRMIAGTIAIAGRVGAVPGYLMKRGSILFDRHPTELSPTFVPCGEPDIAFSSLFDRFLVREKIMNRPLLGDRPGRYGGDNAVLGKGEILFRRKF</sequence>
<organism evidence="1 2">
    <name type="scientific">Phyllobacterium ifriqiyense</name>
    <dbReference type="NCBI Taxonomy" id="314238"/>
    <lineage>
        <taxon>Bacteria</taxon>
        <taxon>Pseudomonadati</taxon>
        <taxon>Pseudomonadota</taxon>
        <taxon>Alphaproteobacteria</taxon>
        <taxon>Hyphomicrobiales</taxon>
        <taxon>Phyllobacteriaceae</taxon>
        <taxon>Phyllobacterium</taxon>
    </lineage>
</organism>
<dbReference type="GO" id="GO:0018493">
    <property type="term" value="F:formylmethanofuran dehydrogenase activity"/>
    <property type="evidence" value="ECO:0007669"/>
    <property type="project" value="UniProtKB-EC"/>
</dbReference>
<dbReference type="EC" id="1.2.7.12" evidence="1"/>
<dbReference type="EMBL" id="JAUSZT010000002">
    <property type="protein sequence ID" value="MDQ0995310.1"/>
    <property type="molecule type" value="Genomic_DNA"/>
</dbReference>
<dbReference type="Proteomes" id="UP001237780">
    <property type="component" value="Unassembled WGS sequence"/>
</dbReference>
<gene>
    <name evidence="1" type="ORF">QFZ34_000487</name>
</gene>
<protein>
    <submittedName>
        <fullName evidence="1">Formylmethanofuran dehydrogenase subunit C</fullName>
        <ecNumber evidence="1">1.2.7.12</ecNumber>
    </submittedName>
</protein>
<accession>A0ABU0S3H5</accession>
<proteinExistence type="predicted"/>
<dbReference type="PANTHER" id="PTHR39673:SF5">
    <property type="entry name" value="TUNGSTEN-CONTAINING FORMYLMETHANOFURAN DEHYDROGENASE 2 SUBUNIT C"/>
    <property type="match status" value="1"/>
</dbReference>
<dbReference type="RefSeq" id="WP_307276372.1">
    <property type="nucleotide sequence ID" value="NZ_JAUSZT010000002.1"/>
</dbReference>
<evidence type="ECO:0000313" key="2">
    <source>
        <dbReference type="Proteomes" id="UP001237780"/>
    </source>
</evidence>